<protein>
    <submittedName>
        <fullName evidence="3">Uncharacterized protein</fullName>
    </submittedName>
</protein>
<name>A0A6C0DUN5_9ZZZZ</name>
<sequence>MNDKKSSRNSQKSQKSHSDIDNPEVETFQNKFGLSKSTSIMLANLIWVFHTLVILFILIGPFLNSPALWVLHITFSISLLVHWYGNNNMCSLSMFEAKLRGLDYTDSFSHQFIAPIYDISNTQWSTLCYIITITLMTISIYYLYNSEAFGNALSCFREQMKKYKDNPQPFPYRLLAYVKCFLPLLILD</sequence>
<proteinExistence type="predicted"/>
<dbReference type="AlphaFoldDB" id="A0A6C0DUN5"/>
<evidence type="ECO:0000313" key="3">
    <source>
        <dbReference type="EMBL" id="QHT20666.1"/>
    </source>
</evidence>
<dbReference type="EMBL" id="MN739680">
    <property type="protein sequence ID" value="QHT20666.1"/>
    <property type="molecule type" value="Genomic_DNA"/>
</dbReference>
<keyword evidence="2" id="KW-0472">Membrane</keyword>
<keyword evidence="2" id="KW-1133">Transmembrane helix</keyword>
<feature type="transmembrane region" description="Helical" evidence="2">
    <location>
        <begin position="126"/>
        <end position="144"/>
    </location>
</feature>
<feature type="region of interest" description="Disordered" evidence="1">
    <location>
        <begin position="1"/>
        <end position="21"/>
    </location>
</feature>
<feature type="transmembrane region" description="Helical" evidence="2">
    <location>
        <begin position="40"/>
        <end position="60"/>
    </location>
</feature>
<evidence type="ECO:0000256" key="2">
    <source>
        <dbReference type="SAM" id="Phobius"/>
    </source>
</evidence>
<evidence type="ECO:0000256" key="1">
    <source>
        <dbReference type="SAM" id="MobiDB-lite"/>
    </source>
</evidence>
<keyword evidence="2" id="KW-0812">Transmembrane</keyword>
<organism evidence="3">
    <name type="scientific">viral metagenome</name>
    <dbReference type="NCBI Taxonomy" id="1070528"/>
    <lineage>
        <taxon>unclassified sequences</taxon>
        <taxon>metagenomes</taxon>
        <taxon>organismal metagenomes</taxon>
    </lineage>
</organism>
<feature type="transmembrane region" description="Helical" evidence="2">
    <location>
        <begin position="66"/>
        <end position="85"/>
    </location>
</feature>
<reference evidence="3" key="1">
    <citation type="journal article" date="2020" name="Nature">
        <title>Giant virus diversity and host interactions through global metagenomics.</title>
        <authorList>
            <person name="Schulz F."/>
            <person name="Roux S."/>
            <person name="Paez-Espino D."/>
            <person name="Jungbluth S."/>
            <person name="Walsh D.A."/>
            <person name="Denef V.J."/>
            <person name="McMahon K.D."/>
            <person name="Konstantinidis K.T."/>
            <person name="Eloe-Fadrosh E.A."/>
            <person name="Kyrpides N.C."/>
            <person name="Woyke T."/>
        </authorList>
    </citation>
    <scope>NUCLEOTIDE SEQUENCE</scope>
    <source>
        <strain evidence="3">GVMAG-M-3300023174-68</strain>
    </source>
</reference>
<accession>A0A6C0DUN5</accession>